<feature type="region of interest" description="Disordered" evidence="1">
    <location>
        <begin position="1"/>
        <end position="61"/>
    </location>
</feature>
<reference evidence="3 4" key="1">
    <citation type="journal article" date="2019" name="Nat. Ecol. Evol.">
        <title>Megaphylogeny resolves global patterns of mushroom evolution.</title>
        <authorList>
            <person name="Varga T."/>
            <person name="Krizsan K."/>
            <person name="Foldi C."/>
            <person name="Dima B."/>
            <person name="Sanchez-Garcia M."/>
            <person name="Sanchez-Ramirez S."/>
            <person name="Szollosi G.J."/>
            <person name="Szarkandi J.G."/>
            <person name="Papp V."/>
            <person name="Albert L."/>
            <person name="Andreopoulos W."/>
            <person name="Angelini C."/>
            <person name="Antonin V."/>
            <person name="Barry K.W."/>
            <person name="Bougher N.L."/>
            <person name="Buchanan P."/>
            <person name="Buyck B."/>
            <person name="Bense V."/>
            <person name="Catcheside P."/>
            <person name="Chovatia M."/>
            <person name="Cooper J."/>
            <person name="Damon W."/>
            <person name="Desjardin D."/>
            <person name="Finy P."/>
            <person name="Geml J."/>
            <person name="Haridas S."/>
            <person name="Hughes K."/>
            <person name="Justo A."/>
            <person name="Karasinski D."/>
            <person name="Kautmanova I."/>
            <person name="Kiss B."/>
            <person name="Kocsube S."/>
            <person name="Kotiranta H."/>
            <person name="LaButti K.M."/>
            <person name="Lechner B.E."/>
            <person name="Liimatainen K."/>
            <person name="Lipzen A."/>
            <person name="Lukacs Z."/>
            <person name="Mihaltcheva S."/>
            <person name="Morgado L.N."/>
            <person name="Niskanen T."/>
            <person name="Noordeloos M.E."/>
            <person name="Ohm R.A."/>
            <person name="Ortiz-Santana B."/>
            <person name="Ovrebo C."/>
            <person name="Racz N."/>
            <person name="Riley R."/>
            <person name="Savchenko A."/>
            <person name="Shiryaev A."/>
            <person name="Soop K."/>
            <person name="Spirin V."/>
            <person name="Szebenyi C."/>
            <person name="Tomsovsky M."/>
            <person name="Tulloss R.E."/>
            <person name="Uehling J."/>
            <person name="Grigoriev I.V."/>
            <person name="Vagvolgyi C."/>
            <person name="Papp T."/>
            <person name="Martin F.M."/>
            <person name="Miettinen O."/>
            <person name="Hibbett D.S."/>
            <person name="Nagy L.G."/>
        </authorList>
    </citation>
    <scope>NUCLEOTIDE SEQUENCE [LARGE SCALE GENOMIC DNA]</scope>
    <source>
        <strain evidence="3 4">FP101781</strain>
    </source>
</reference>
<dbReference type="STRING" id="71717.A0A4Y7TBM2"/>
<feature type="domain" description="Ubiquitin-like" evidence="2">
    <location>
        <begin position="172"/>
        <end position="254"/>
    </location>
</feature>
<dbReference type="AlphaFoldDB" id="A0A4Y7TBM2"/>
<dbReference type="OrthoDB" id="3271094at2759"/>
<evidence type="ECO:0000259" key="2">
    <source>
        <dbReference type="Pfam" id="PF22893"/>
    </source>
</evidence>
<accession>A0A4Y7TBM2</accession>
<comment type="caution">
    <text evidence="3">The sequence shown here is derived from an EMBL/GenBank/DDBJ whole genome shotgun (WGS) entry which is preliminary data.</text>
</comment>
<evidence type="ECO:0000313" key="3">
    <source>
        <dbReference type="EMBL" id="TEB30969.1"/>
    </source>
</evidence>
<protein>
    <recommendedName>
        <fullName evidence="2">Ubiquitin-like domain-containing protein</fullName>
    </recommendedName>
</protein>
<organism evidence="3 4">
    <name type="scientific">Coprinellus micaceus</name>
    <name type="common">Glistening ink-cap mushroom</name>
    <name type="synonym">Coprinus micaceus</name>
    <dbReference type="NCBI Taxonomy" id="71717"/>
    <lineage>
        <taxon>Eukaryota</taxon>
        <taxon>Fungi</taxon>
        <taxon>Dikarya</taxon>
        <taxon>Basidiomycota</taxon>
        <taxon>Agaricomycotina</taxon>
        <taxon>Agaricomycetes</taxon>
        <taxon>Agaricomycetidae</taxon>
        <taxon>Agaricales</taxon>
        <taxon>Agaricineae</taxon>
        <taxon>Psathyrellaceae</taxon>
        <taxon>Coprinellus</taxon>
    </lineage>
</organism>
<dbReference type="Proteomes" id="UP000298030">
    <property type="component" value="Unassembled WGS sequence"/>
</dbReference>
<dbReference type="EMBL" id="QPFP01000020">
    <property type="protein sequence ID" value="TEB30969.1"/>
    <property type="molecule type" value="Genomic_DNA"/>
</dbReference>
<dbReference type="InterPro" id="IPR054464">
    <property type="entry name" value="ULD_fung"/>
</dbReference>
<dbReference type="Pfam" id="PF22893">
    <property type="entry name" value="ULD_2"/>
    <property type="match status" value="1"/>
</dbReference>
<proteinExistence type="predicted"/>
<sequence length="284" mass="31150">MLGRLASMTKRRLPINAGEDPKSDQGSKRPRLHFPTPPTFTNAQGRSDWPPPSRGAMMNGAPAPLQADDPKARFGGNVDNYDGEADASGSLFDLNTSSFASGVASTSTLTNSAGPAQVIQHFFANASNITIGRDFNSYVVGSTDDRQVQLLVQLLQANLAQRGLSQPVGYTRENGVRIVDALGCELILPPSIMRQYSDVHELMLKHFHGKIGEERVVESRYCIVTERDGTLVQPGNWDRILNSGEELIMCMTVRKVLSNSGEERCPQCGRTRLGTYQDGVWLIW</sequence>
<keyword evidence="4" id="KW-1185">Reference proteome</keyword>
<evidence type="ECO:0000313" key="4">
    <source>
        <dbReference type="Proteomes" id="UP000298030"/>
    </source>
</evidence>
<evidence type="ECO:0000256" key="1">
    <source>
        <dbReference type="SAM" id="MobiDB-lite"/>
    </source>
</evidence>
<name>A0A4Y7TBM2_COPMI</name>
<gene>
    <name evidence="3" type="ORF">FA13DRAFT_472845</name>
</gene>